<dbReference type="PANTHER" id="PTHR30349">
    <property type="entry name" value="PHAGE INTEGRASE-RELATED"/>
    <property type="match status" value="1"/>
</dbReference>
<reference evidence="7 8" key="1">
    <citation type="submission" date="2015-01" db="EMBL/GenBank/DDBJ databases">
        <title>Draft genome sequence of Pedobacter sp. NL19 isolated from sludge of an effluent treatment pond in an abandoned uranium mine.</title>
        <authorList>
            <person name="Santos T."/>
            <person name="Caetano T."/>
            <person name="Covas C."/>
            <person name="Cruz A."/>
            <person name="Mendo S."/>
        </authorList>
    </citation>
    <scope>NUCLEOTIDE SEQUENCE [LARGE SCALE GENOMIC DNA]</scope>
    <source>
        <strain evidence="7 8">NL19</strain>
    </source>
</reference>
<organism evidence="7 8">
    <name type="scientific">Pedobacter lusitanus</name>
    <dbReference type="NCBI Taxonomy" id="1503925"/>
    <lineage>
        <taxon>Bacteria</taxon>
        <taxon>Pseudomonadati</taxon>
        <taxon>Bacteroidota</taxon>
        <taxon>Sphingobacteriia</taxon>
        <taxon>Sphingobacteriales</taxon>
        <taxon>Sphingobacteriaceae</taxon>
        <taxon>Pedobacter</taxon>
    </lineage>
</organism>
<dbReference type="InterPro" id="IPR013762">
    <property type="entry name" value="Integrase-like_cat_sf"/>
</dbReference>
<evidence type="ECO:0000313" key="7">
    <source>
        <dbReference type="EMBL" id="KIO76915.1"/>
    </source>
</evidence>
<dbReference type="EMBL" id="JXRA01000052">
    <property type="protein sequence ID" value="KIO76915.1"/>
    <property type="molecule type" value="Genomic_DNA"/>
</dbReference>
<evidence type="ECO:0000256" key="4">
    <source>
        <dbReference type="PROSITE-ProRule" id="PRU01248"/>
    </source>
</evidence>
<keyword evidence="2 4" id="KW-0238">DNA-binding</keyword>
<sequence length="409" mass="48566">MVVKPYPLNPQCSTVHINIGKENYVYFYYTAENKRKQVKYKTGLNKVGVTKKEREKLIKAMYNAIHDLLTTKIYDGRTFNEIYKKPVMPSFNQASDAYLENRKQFLSDKTITNYELGITFFRKYLLKIDKANIMLDCIDGELIENYIIYIKSYISPLFKKPLSKFTIKEYKDRLGAVLDYWFTKKPVLSYNPMKSIRLGYDLKREYQDNTTVFTVKQLQDIIEYTKKHRKPPYLTFLLMIYYTHLRPIEICRVEVKDISMDKRMIYLKAAKSKTRIARKVALDAPIYNHLCMIGVDFSDISIQDKYLFSYHGNARIGFVGEQIYNHKNMSYSFKKMLNDLGIDKKFNKYNLKHTANVHEIIYEGMSFAEVQAKNGHTLSKTTEVYLRDLKDYYHENRNEEKERILKFDI</sequence>
<protein>
    <submittedName>
        <fullName evidence="7">Contig52, whole genome shotgun sequence</fullName>
    </submittedName>
</protein>
<dbReference type="OrthoDB" id="9806835at2"/>
<evidence type="ECO:0000313" key="8">
    <source>
        <dbReference type="Proteomes" id="UP000032049"/>
    </source>
</evidence>
<dbReference type="PROSITE" id="PS51900">
    <property type="entry name" value="CB"/>
    <property type="match status" value="1"/>
</dbReference>
<proteinExistence type="predicted"/>
<evidence type="ECO:0000256" key="3">
    <source>
        <dbReference type="ARBA" id="ARBA00023172"/>
    </source>
</evidence>
<dbReference type="GO" id="GO:0003677">
    <property type="term" value="F:DNA binding"/>
    <property type="evidence" value="ECO:0007669"/>
    <property type="project" value="UniProtKB-UniRule"/>
</dbReference>
<dbReference type="Proteomes" id="UP000032049">
    <property type="component" value="Unassembled WGS sequence"/>
</dbReference>
<dbReference type="InterPro" id="IPR002104">
    <property type="entry name" value="Integrase_catalytic"/>
</dbReference>
<evidence type="ECO:0000256" key="2">
    <source>
        <dbReference type="ARBA" id="ARBA00023125"/>
    </source>
</evidence>
<feature type="domain" description="Tyr recombinase" evidence="5">
    <location>
        <begin position="208"/>
        <end position="401"/>
    </location>
</feature>
<keyword evidence="1" id="KW-0229">DNA integration</keyword>
<feature type="domain" description="Core-binding (CB)" evidence="6">
    <location>
        <begin position="89"/>
        <end position="182"/>
    </location>
</feature>
<keyword evidence="3" id="KW-0233">DNA recombination</keyword>
<comment type="caution">
    <text evidence="7">The sequence shown here is derived from an EMBL/GenBank/DDBJ whole genome shotgun (WGS) entry which is preliminary data.</text>
</comment>
<evidence type="ECO:0000256" key="1">
    <source>
        <dbReference type="ARBA" id="ARBA00022908"/>
    </source>
</evidence>
<name>A0A0D0GL68_9SPHI</name>
<dbReference type="InterPro" id="IPR050090">
    <property type="entry name" value="Tyrosine_recombinase_XerCD"/>
</dbReference>
<evidence type="ECO:0000259" key="6">
    <source>
        <dbReference type="PROSITE" id="PS51900"/>
    </source>
</evidence>
<dbReference type="Gene3D" id="1.10.150.130">
    <property type="match status" value="1"/>
</dbReference>
<dbReference type="STRING" id="1503925.TH53_12545"/>
<dbReference type="RefSeq" id="WP_041882463.1">
    <property type="nucleotide sequence ID" value="NZ_CP157278.1"/>
</dbReference>
<dbReference type="InterPro" id="IPR011010">
    <property type="entry name" value="DNA_brk_join_enz"/>
</dbReference>
<dbReference type="GO" id="GO:0006310">
    <property type="term" value="P:DNA recombination"/>
    <property type="evidence" value="ECO:0007669"/>
    <property type="project" value="UniProtKB-KW"/>
</dbReference>
<dbReference type="InterPro" id="IPR010998">
    <property type="entry name" value="Integrase_recombinase_N"/>
</dbReference>
<dbReference type="AlphaFoldDB" id="A0A0D0GL68"/>
<evidence type="ECO:0000259" key="5">
    <source>
        <dbReference type="PROSITE" id="PS51898"/>
    </source>
</evidence>
<dbReference type="Gene3D" id="1.10.443.10">
    <property type="entry name" value="Intergrase catalytic core"/>
    <property type="match status" value="1"/>
</dbReference>
<dbReference type="GO" id="GO:0015074">
    <property type="term" value="P:DNA integration"/>
    <property type="evidence" value="ECO:0007669"/>
    <property type="project" value="UniProtKB-KW"/>
</dbReference>
<dbReference type="PROSITE" id="PS51898">
    <property type="entry name" value="TYR_RECOMBINASE"/>
    <property type="match status" value="1"/>
</dbReference>
<accession>A0A0D0GL68</accession>
<keyword evidence="8" id="KW-1185">Reference proteome</keyword>
<dbReference type="InterPro" id="IPR044068">
    <property type="entry name" value="CB"/>
</dbReference>
<dbReference type="SUPFAM" id="SSF56349">
    <property type="entry name" value="DNA breaking-rejoining enzymes"/>
    <property type="match status" value="1"/>
</dbReference>
<gene>
    <name evidence="7" type="ORF">TH53_12545</name>
</gene>
<dbReference type="Pfam" id="PF00589">
    <property type="entry name" value="Phage_integrase"/>
    <property type="match status" value="1"/>
</dbReference>